<protein>
    <submittedName>
        <fullName evidence="1">Uncharacterized protein</fullName>
    </submittedName>
</protein>
<proteinExistence type="predicted"/>
<name>A0A2U1FPU3_9PSEU</name>
<accession>A0A2U1FPU3</accession>
<evidence type="ECO:0000313" key="2">
    <source>
        <dbReference type="Proteomes" id="UP000245639"/>
    </source>
</evidence>
<reference evidence="1 2" key="1">
    <citation type="submission" date="2018-04" db="EMBL/GenBank/DDBJ databases">
        <title>Genomic Encyclopedia of Type Strains, Phase IV (KMG-IV): sequencing the most valuable type-strain genomes for metagenomic binning, comparative biology and taxonomic classification.</title>
        <authorList>
            <person name="Goeker M."/>
        </authorList>
    </citation>
    <scope>NUCLEOTIDE SEQUENCE [LARGE SCALE GENOMIC DNA]</scope>
    <source>
        <strain evidence="1 2">DSM 45771</strain>
    </source>
</reference>
<keyword evidence="2" id="KW-1185">Reference proteome</keyword>
<evidence type="ECO:0000313" key="1">
    <source>
        <dbReference type="EMBL" id="PVZ14213.1"/>
    </source>
</evidence>
<gene>
    <name evidence="1" type="ORF">C8D89_10177</name>
</gene>
<dbReference type="RefSeq" id="WP_116706114.1">
    <property type="nucleotide sequence ID" value="NZ_QEKW01000001.1"/>
</dbReference>
<organism evidence="1 2">
    <name type="scientific">Actinomycetospora cinnamomea</name>
    <dbReference type="NCBI Taxonomy" id="663609"/>
    <lineage>
        <taxon>Bacteria</taxon>
        <taxon>Bacillati</taxon>
        <taxon>Actinomycetota</taxon>
        <taxon>Actinomycetes</taxon>
        <taxon>Pseudonocardiales</taxon>
        <taxon>Pseudonocardiaceae</taxon>
        <taxon>Actinomycetospora</taxon>
    </lineage>
</organism>
<sequence>MRPAPHPAADLHRVRWTAPVPWQPPAGLVDLAELEPTWAHAAHHAAVAVTAGHVGDAHTWTPWGYPPPAAYRGLVPHRPVPAVPAPVVPAPRPRATTPAALAAMAAAAIPTARV</sequence>
<dbReference type="EMBL" id="QEKW01000001">
    <property type="protein sequence ID" value="PVZ14213.1"/>
    <property type="molecule type" value="Genomic_DNA"/>
</dbReference>
<dbReference type="Proteomes" id="UP000245639">
    <property type="component" value="Unassembled WGS sequence"/>
</dbReference>
<comment type="caution">
    <text evidence="1">The sequence shown here is derived from an EMBL/GenBank/DDBJ whole genome shotgun (WGS) entry which is preliminary data.</text>
</comment>
<dbReference type="AlphaFoldDB" id="A0A2U1FPU3"/>